<dbReference type="GO" id="GO:0046872">
    <property type="term" value="F:metal ion binding"/>
    <property type="evidence" value="ECO:0007669"/>
    <property type="project" value="UniProtKB-KW"/>
</dbReference>
<dbReference type="Pfam" id="PF00149">
    <property type="entry name" value="Metallophos"/>
    <property type="match status" value="1"/>
</dbReference>
<evidence type="ECO:0000313" key="7">
    <source>
        <dbReference type="EMBL" id="POF63968.1"/>
    </source>
</evidence>
<dbReference type="InterPro" id="IPR004843">
    <property type="entry name" value="Calcineurin-like_PHP"/>
</dbReference>
<dbReference type="Proteomes" id="UP000237344">
    <property type="component" value="Unassembled WGS sequence"/>
</dbReference>
<keyword evidence="3" id="KW-0408">Iron</keyword>
<evidence type="ECO:0000256" key="1">
    <source>
        <dbReference type="ARBA" id="ARBA00022723"/>
    </source>
</evidence>
<protein>
    <submittedName>
        <fullName evidence="7">3',5'-cyclic adenosine monophosphate phosphodiesterase CpdA</fullName>
        <ecNumber evidence="7">3.1.4.53</ecNumber>
    </submittedName>
</protein>
<dbReference type="EC" id="3.1.4.53" evidence="7"/>
<dbReference type="GO" id="GO:0004115">
    <property type="term" value="F:3',5'-cyclic-AMP phosphodiesterase activity"/>
    <property type="evidence" value="ECO:0007669"/>
    <property type="project" value="UniProtKB-EC"/>
</dbReference>
<evidence type="ECO:0000259" key="6">
    <source>
        <dbReference type="Pfam" id="PF00149"/>
    </source>
</evidence>
<gene>
    <name evidence="7" type="primary">cpdA</name>
    <name evidence="7" type="ORF">KMAL_02330</name>
</gene>
<feature type="region of interest" description="Disordered" evidence="5">
    <location>
        <begin position="286"/>
        <end position="305"/>
    </location>
</feature>
<dbReference type="EMBL" id="POTC01000002">
    <property type="protein sequence ID" value="POF63968.1"/>
    <property type="molecule type" value="Genomic_DNA"/>
</dbReference>
<evidence type="ECO:0000313" key="8">
    <source>
        <dbReference type="Proteomes" id="UP000237344"/>
    </source>
</evidence>
<dbReference type="Gene3D" id="3.60.21.10">
    <property type="match status" value="1"/>
</dbReference>
<comment type="caution">
    <text evidence="7">The sequence shown here is derived from an EMBL/GenBank/DDBJ whole genome shotgun (WGS) entry which is preliminary data.</text>
</comment>
<dbReference type="InterPro" id="IPR050884">
    <property type="entry name" value="CNP_phosphodiesterase-III"/>
</dbReference>
<feature type="domain" description="Calcineurin-like phosphoesterase" evidence="6">
    <location>
        <begin position="6"/>
        <end position="219"/>
    </location>
</feature>
<comment type="similarity">
    <text evidence="4">Belongs to the cyclic nucleotide phosphodiesterase class-III family.</text>
</comment>
<dbReference type="InterPro" id="IPR029052">
    <property type="entry name" value="Metallo-depent_PP-like"/>
</dbReference>
<dbReference type="OrthoDB" id="9794568at2"/>
<accession>A0A2S3W579</accession>
<dbReference type="SUPFAM" id="SSF56300">
    <property type="entry name" value="Metallo-dependent phosphatases"/>
    <property type="match status" value="1"/>
</dbReference>
<sequence>MTDILIAHASDLHLTLDTLRIRARDLLNKRALSYLSWQRRRLIHRTDMLRRVMADITAHKVDMLAVTGDLTNLGLPDECAQAARWLSELPMPVTVVPGNHDALVSSDWHQSIGRWAPWMGPLPFPFVRRVGPVALIGINSAHPTPCFQASGDIGAHQAARLADALEETGRQGLCRVVMIHHPPLARLTPRRKSLRDADRFAACIARHGAELVLHGHTHVSTIATLPAPDGPVPVVGVASASARSPDPARAASWNLVHISPAANGGYRTEITRRIMLPDGRATATPPIIFTPAASSPVHSGISTPR</sequence>
<evidence type="ECO:0000256" key="4">
    <source>
        <dbReference type="ARBA" id="ARBA00025742"/>
    </source>
</evidence>
<keyword evidence="2 7" id="KW-0378">Hydrolase</keyword>
<organism evidence="7 8">
    <name type="scientific">Novacetimonas maltaceti</name>
    <dbReference type="NCBI Taxonomy" id="1203393"/>
    <lineage>
        <taxon>Bacteria</taxon>
        <taxon>Pseudomonadati</taxon>
        <taxon>Pseudomonadota</taxon>
        <taxon>Alphaproteobacteria</taxon>
        <taxon>Acetobacterales</taxon>
        <taxon>Acetobacteraceae</taxon>
        <taxon>Novacetimonas</taxon>
    </lineage>
</organism>
<keyword evidence="1" id="KW-0479">Metal-binding</keyword>
<dbReference type="PANTHER" id="PTHR42988:SF2">
    <property type="entry name" value="CYCLIC NUCLEOTIDE PHOSPHODIESTERASE CBUA0032-RELATED"/>
    <property type="match status" value="1"/>
</dbReference>
<evidence type="ECO:0000256" key="5">
    <source>
        <dbReference type="SAM" id="MobiDB-lite"/>
    </source>
</evidence>
<name>A0A2S3W579_9PROT</name>
<evidence type="ECO:0000256" key="3">
    <source>
        <dbReference type="ARBA" id="ARBA00023004"/>
    </source>
</evidence>
<dbReference type="PANTHER" id="PTHR42988">
    <property type="entry name" value="PHOSPHOHYDROLASE"/>
    <property type="match status" value="1"/>
</dbReference>
<keyword evidence="8" id="KW-1185">Reference proteome</keyword>
<proteinExistence type="inferred from homology"/>
<reference evidence="7 8" key="1">
    <citation type="submission" date="2018-01" db="EMBL/GenBank/DDBJ databases">
        <title>Draft Genome Sequence of Komagataeibacter maltaceti LMG 1529, a Vinegar Producing Acetic Acid Bacterium Isolated from Malt Vinegar Brewery Acetifiers.</title>
        <authorList>
            <person name="Zhang Q."/>
            <person name="Hollensteiner J."/>
            <person name="Poehlein A."/>
            <person name="Daniel R."/>
        </authorList>
    </citation>
    <scope>NUCLEOTIDE SEQUENCE [LARGE SCALE GENOMIC DNA]</scope>
    <source>
        <strain evidence="7 8">LMG 1529</strain>
    </source>
</reference>
<dbReference type="AlphaFoldDB" id="A0A2S3W579"/>
<dbReference type="RefSeq" id="WP_110093936.1">
    <property type="nucleotide sequence ID" value="NZ_NKUE01000001.1"/>
</dbReference>
<feature type="compositionally biased region" description="Polar residues" evidence="5">
    <location>
        <begin position="292"/>
        <end position="305"/>
    </location>
</feature>
<evidence type="ECO:0000256" key="2">
    <source>
        <dbReference type="ARBA" id="ARBA00022801"/>
    </source>
</evidence>